<dbReference type="EMBL" id="QUNO01000008">
    <property type="protein sequence ID" value="REH44852.1"/>
    <property type="molecule type" value="Genomic_DNA"/>
</dbReference>
<dbReference type="SUPFAM" id="SSF55729">
    <property type="entry name" value="Acyl-CoA N-acyltransferases (Nat)"/>
    <property type="match status" value="1"/>
</dbReference>
<proteinExistence type="predicted"/>
<dbReference type="Proteomes" id="UP000256269">
    <property type="component" value="Unassembled WGS sequence"/>
</dbReference>
<evidence type="ECO:0000313" key="2">
    <source>
        <dbReference type="EMBL" id="REH44852.1"/>
    </source>
</evidence>
<sequence length="156" mass="16553">MKLSDLLATFEDMAETTLDIVVTDEPDPAHVAAIASGLDEFNLAKTGATDRRTLAVLARDPGTGDVVGGLTGRTSLGLWFVDLLHLPPEHRGSGLGSRLMRAGEAEAVRRGCTAGVVYTINFQAPGFYVKHGWQVFGEVPSGDGVSRIFLSKVLGE</sequence>
<evidence type="ECO:0000313" key="3">
    <source>
        <dbReference type="Proteomes" id="UP000256269"/>
    </source>
</evidence>
<dbReference type="PROSITE" id="PS51186">
    <property type="entry name" value="GNAT"/>
    <property type="match status" value="1"/>
</dbReference>
<dbReference type="Pfam" id="PF00583">
    <property type="entry name" value="Acetyltransf_1"/>
    <property type="match status" value="1"/>
</dbReference>
<organism evidence="2 3">
    <name type="scientific">Kutzneria buriramensis</name>
    <dbReference type="NCBI Taxonomy" id="1045776"/>
    <lineage>
        <taxon>Bacteria</taxon>
        <taxon>Bacillati</taxon>
        <taxon>Actinomycetota</taxon>
        <taxon>Actinomycetes</taxon>
        <taxon>Pseudonocardiales</taxon>
        <taxon>Pseudonocardiaceae</taxon>
        <taxon>Kutzneria</taxon>
    </lineage>
</organism>
<dbReference type="GO" id="GO:0016747">
    <property type="term" value="F:acyltransferase activity, transferring groups other than amino-acyl groups"/>
    <property type="evidence" value="ECO:0007669"/>
    <property type="project" value="InterPro"/>
</dbReference>
<comment type="caution">
    <text evidence="2">The sequence shown here is derived from an EMBL/GenBank/DDBJ whole genome shotgun (WGS) entry which is preliminary data.</text>
</comment>
<protein>
    <submittedName>
        <fullName evidence="2">Acetyltransferase (GNAT) family protein</fullName>
    </submittedName>
</protein>
<dbReference type="CDD" id="cd04301">
    <property type="entry name" value="NAT_SF"/>
    <property type="match status" value="1"/>
</dbReference>
<feature type="domain" description="N-acetyltransferase" evidence="1">
    <location>
        <begin position="8"/>
        <end position="155"/>
    </location>
</feature>
<dbReference type="InterPro" id="IPR016181">
    <property type="entry name" value="Acyl_CoA_acyltransferase"/>
</dbReference>
<evidence type="ECO:0000259" key="1">
    <source>
        <dbReference type="PROSITE" id="PS51186"/>
    </source>
</evidence>
<keyword evidence="2" id="KW-0808">Transferase</keyword>
<reference evidence="2 3" key="1">
    <citation type="submission" date="2018-08" db="EMBL/GenBank/DDBJ databases">
        <title>Genomic Encyclopedia of Archaeal and Bacterial Type Strains, Phase II (KMG-II): from individual species to whole genera.</title>
        <authorList>
            <person name="Goeker M."/>
        </authorList>
    </citation>
    <scope>NUCLEOTIDE SEQUENCE [LARGE SCALE GENOMIC DNA]</scope>
    <source>
        <strain evidence="2 3">DSM 45791</strain>
    </source>
</reference>
<dbReference type="AlphaFoldDB" id="A0A3E0HGD8"/>
<keyword evidence="3" id="KW-1185">Reference proteome</keyword>
<name>A0A3E0HGD8_9PSEU</name>
<accession>A0A3E0HGD8</accession>
<dbReference type="InterPro" id="IPR000182">
    <property type="entry name" value="GNAT_dom"/>
</dbReference>
<gene>
    <name evidence="2" type="ORF">BCF44_108333</name>
</gene>
<dbReference type="Gene3D" id="3.40.630.30">
    <property type="match status" value="1"/>
</dbReference>